<reference evidence="4 5" key="1">
    <citation type="submission" date="2017-09" db="EMBL/GenBank/DDBJ databases">
        <title>WGS assembly of Aquilegia coerulea Goldsmith.</title>
        <authorList>
            <person name="Hodges S."/>
            <person name="Kramer E."/>
            <person name="Nordborg M."/>
            <person name="Tomkins J."/>
            <person name="Borevitz J."/>
            <person name="Derieg N."/>
            <person name="Yan J."/>
            <person name="Mihaltcheva S."/>
            <person name="Hayes R.D."/>
            <person name="Rokhsar D."/>
        </authorList>
    </citation>
    <scope>NUCLEOTIDE SEQUENCE [LARGE SCALE GENOMIC DNA]</scope>
    <source>
        <strain evidence="5">cv. Goldsmith</strain>
    </source>
</reference>
<organism evidence="4 5">
    <name type="scientific">Aquilegia coerulea</name>
    <name type="common">Rocky mountain columbine</name>
    <dbReference type="NCBI Taxonomy" id="218851"/>
    <lineage>
        <taxon>Eukaryota</taxon>
        <taxon>Viridiplantae</taxon>
        <taxon>Streptophyta</taxon>
        <taxon>Embryophyta</taxon>
        <taxon>Tracheophyta</taxon>
        <taxon>Spermatophyta</taxon>
        <taxon>Magnoliopsida</taxon>
        <taxon>Ranunculales</taxon>
        <taxon>Ranunculaceae</taxon>
        <taxon>Thalictroideae</taxon>
        <taxon>Aquilegia</taxon>
    </lineage>
</organism>
<evidence type="ECO:0000256" key="1">
    <source>
        <dbReference type="ARBA" id="ARBA00007365"/>
    </source>
</evidence>
<evidence type="ECO:0000313" key="4">
    <source>
        <dbReference type="EMBL" id="PIA31713.1"/>
    </source>
</evidence>
<dbReference type="InterPro" id="IPR029000">
    <property type="entry name" value="Cyclophilin-like_dom_sf"/>
</dbReference>
<dbReference type="PANTHER" id="PTHR11071:SF447">
    <property type="entry name" value="PEPTIDYL-PROLYL CIS-TRANS ISOMERASE CYP63"/>
    <property type="match status" value="1"/>
</dbReference>
<gene>
    <name evidence="4" type="ORF">AQUCO_04900181v1</name>
</gene>
<keyword evidence="5" id="KW-1185">Reference proteome</keyword>
<comment type="function">
    <text evidence="2">PPIases accelerate the folding of proteins. It catalyzes the cis-trans isomerization of proline imidic peptide bonds in oligopeptides.</text>
</comment>
<dbReference type="InParanoid" id="A0A2G5CKB1"/>
<dbReference type="EMBL" id="KZ305066">
    <property type="protein sequence ID" value="PIA31713.1"/>
    <property type="molecule type" value="Genomic_DNA"/>
</dbReference>
<dbReference type="PRINTS" id="PR00153">
    <property type="entry name" value="CSAPPISMRASE"/>
</dbReference>
<protein>
    <recommendedName>
        <fullName evidence="2">Peptidyl-prolyl cis-trans isomerase</fullName>
        <shortName evidence="2">PPIase</shortName>
        <ecNumber evidence="2">5.2.1.8</ecNumber>
    </recommendedName>
</protein>
<dbReference type="GO" id="GO:0006457">
    <property type="term" value="P:protein folding"/>
    <property type="evidence" value="ECO:0007669"/>
    <property type="project" value="TreeGrafter"/>
</dbReference>
<sequence length="95" mass="10591">MVKKKNPLVFLDVSIDGSRPEKIAMELFSDVVPKTAENFRALCTGEKGIGATTGKPLHFKGSIFHRIIPGFMAQVLVKLLYMSHDLSFLHSIEFV</sequence>
<evidence type="ECO:0000259" key="3">
    <source>
        <dbReference type="PROSITE" id="PS50072"/>
    </source>
</evidence>
<dbReference type="Gene3D" id="2.40.100.10">
    <property type="entry name" value="Cyclophilin-like"/>
    <property type="match status" value="1"/>
</dbReference>
<keyword evidence="2" id="KW-0413">Isomerase</keyword>
<dbReference type="SUPFAM" id="SSF50891">
    <property type="entry name" value="Cyclophilin-like"/>
    <property type="match status" value="1"/>
</dbReference>
<dbReference type="GO" id="GO:0005737">
    <property type="term" value="C:cytoplasm"/>
    <property type="evidence" value="ECO:0007669"/>
    <property type="project" value="TreeGrafter"/>
</dbReference>
<dbReference type="STRING" id="218851.A0A2G5CKB1"/>
<dbReference type="PROSITE" id="PS50072">
    <property type="entry name" value="CSA_PPIASE_2"/>
    <property type="match status" value="1"/>
</dbReference>
<dbReference type="GO" id="GO:0003755">
    <property type="term" value="F:peptidyl-prolyl cis-trans isomerase activity"/>
    <property type="evidence" value="ECO:0007669"/>
    <property type="project" value="UniProtKB-UniRule"/>
</dbReference>
<name>A0A2G5CKB1_AQUCA</name>
<evidence type="ECO:0000256" key="2">
    <source>
        <dbReference type="RuleBase" id="RU363019"/>
    </source>
</evidence>
<dbReference type="GO" id="GO:0016018">
    <property type="term" value="F:cyclosporin A binding"/>
    <property type="evidence" value="ECO:0007669"/>
    <property type="project" value="TreeGrafter"/>
</dbReference>
<dbReference type="PANTHER" id="PTHR11071">
    <property type="entry name" value="PEPTIDYL-PROLYL CIS-TRANS ISOMERASE"/>
    <property type="match status" value="1"/>
</dbReference>
<comment type="similarity">
    <text evidence="1 2">Belongs to the cyclophilin-type PPIase family.</text>
</comment>
<keyword evidence="2" id="KW-0697">Rotamase</keyword>
<proteinExistence type="inferred from homology"/>
<dbReference type="Proteomes" id="UP000230069">
    <property type="component" value="Unassembled WGS sequence"/>
</dbReference>
<accession>A0A2G5CKB1</accession>
<dbReference type="InterPro" id="IPR002130">
    <property type="entry name" value="Cyclophilin-type_PPIase_dom"/>
</dbReference>
<dbReference type="EC" id="5.2.1.8" evidence="2"/>
<dbReference type="OrthoDB" id="1917401at2759"/>
<dbReference type="AlphaFoldDB" id="A0A2G5CKB1"/>
<dbReference type="Pfam" id="PF00160">
    <property type="entry name" value="Pro_isomerase"/>
    <property type="match status" value="1"/>
</dbReference>
<feature type="domain" description="PPIase cyclophilin-type" evidence="3">
    <location>
        <begin position="10"/>
        <end position="74"/>
    </location>
</feature>
<comment type="catalytic activity">
    <reaction evidence="2">
        <text>[protein]-peptidylproline (omega=180) = [protein]-peptidylproline (omega=0)</text>
        <dbReference type="Rhea" id="RHEA:16237"/>
        <dbReference type="Rhea" id="RHEA-COMP:10747"/>
        <dbReference type="Rhea" id="RHEA-COMP:10748"/>
        <dbReference type="ChEBI" id="CHEBI:83833"/>
        <dbReference type="ChEBI" id="CHEBI:83834"/>
        <dbReference type="EC" id="5.2.1.8"/>
    </reaction>
</comment>
<evidence type="ECO:0000313" key="5">
    <source>
        <dbReference type="Proteomes" id="UP000230069"/>
    </source>
</evidence>